<comment type="caution">
    <text evidence="1">The sequence shown here is derived from an EMBL/GenBank/DDBJ whole genome shotgun (WGS) entry which is preliminary data.</text>
</comment>
<keyword evidence="2" id="KW-1185">Reference proteome</keyword>
<reference evidence="1" key="1">
    <citation type="submission" date="2021-03" db="EMBL/GenBank/DDBJ databases">
        <authorList>
            <consortium name="DOE Joint Genome Institute"/>
            <person name="Ahrendt S."/>
            <person name="Looney B.P."/>
            <person name="Miyauchi S."/>
            <person name="Morin E."/>
            <person name="Drula E."/>
            <person name="Courty P.E."/>
            <person name="Chicoki N."/>
            <person name="Fauchery L."/>
            <person name="Kohler A."/>
            <person name="Kuo A."/>
            <person name="Labutti K."/>
            <person name="Pangilinan J."/>
            <person name="Lipzen A."/>
            <person name="Riley R."/>
            <person name="Andreopoulos W."/>
            <person name="He G."/>
            <person name="Johnson J."/>
            <person name="Barry K.W."/>
            <person name="Grigoriev I.V."/>
            <person name="Nagy L."/>
            <person name="Hibbett D."/>
            <person name="Henrissat B."/>
            <person name="Matheny P.B."/>
            <person name="Labbe J."/>
            <person name="Martin F."/>
        </authorList>
    </citation>
    <scope>NUCLEOTIDE SEQUENCE</scope>
    <source>
        <strain evidence="1">HHB10654</strain>
    </source>
</reference>
<sequence length="616" mass="69995">MYSEDAKDIKQEESRPWGPDSPEAYWNETTRLRFVSIDPVASPKGPEYYRDVHQRIDNELAAMHMAMCYAKSRRNAIAPISRLPPEIMSRVFSFCVPDLHAYDTNLEWIKISHVCTRWRTVALNSTNIWSEVYLQWGEEWVGEMLARSKGTPVDIVGSHNAGLTRRKVGDIVKHLPHTRSIEIGNYWDRKTLGDVNAVHQLCLGLHAPAPILESISLTSHEVHMHHPYPLFNNSAPHLRAIYLYNFTGFPWTPCFATNLVQLDIVLNLKFTGDHDMPSPSIDEVLDVLRHSRALEYLVLVRCFGPIRGGRRPGHRIVDLPHLLLCTLGMTSLSDSLHIIKHISIPPSAELRIVLNIDPNIADETFGTVFSSLSERITNTEDMPFYEVIVRYSDDDEHYDEDLEFVISRSSDGLCDTQTRHGLFLSLCTGGTNEPHADLIKSAMRMLPNAMGALFHIGMSMDRDTFRPRTDGTFCVQDWLDAFGSKTDVHTVYTDRNDGTTFCVALGMFMDAEGDGVWRFTEEPDAPATRRYFLPKLSSLTLYEVHFMETVWFYGYELPLYVLFVMCMKARQRANSPLETLHLVSCRAPDADWGWLKALKGVVGSIELSKDGDLDPD</sequence>
<accession>A0ACB8T7T4</accession>
<dbReference type="EMBL" id="MU277199">
    <property type="protein sequence ID" value="KAI0064196.1"/>
    <property type="molecule type" value="Genomic_DNA"/>
</dbReference>
<gene>
    <name evidence="1" type="ORF">BV25DRAFT_1823153</name>
</gene>
<reference evidence="1" key="2">
    <citation type="journal article" date="2022" name="New Phytol.">
        <title>Evolutionary transition to the ectomycorrhizal habit in the genomes of a hyperdiverse lineage of mushroom-forming fungi.</title>
        <authorList>
            <person name="Looney B."/>
            <person name="Miyauchi S."/>
            <person name="Morin E."/>
            <person name="Drula E."/>
            <person name="Courty P.E."/>
            <person name="Kohler A."/>
            <person name="Kuo A."/>
            <person name="LaButti K."/>
            <person name="Pangilinan J."/>
            <person name="Lipzen A."/>
            <person name="Riley R."/>
            <person name="Andreopoulos W."/>
            <person name="He G."/>
            <person name="Johnson J."/>
            <person name="Nolan M."/>
            <person name="Tritt A."/>
            <person name="Barry K.W."/>
            <person name="Grigoriev I.V."/>
            <person name="Nagy L.G."/>
            <person name="Hibbett D."/>
            <person name="Henrissat B."/>
            <person name="Matheny P.B."/>
            <person name="Labbe J."/>
            <person name="Martin F.M."/>
        </authorList>
    </citation>
    <scope>NUCLEOTIDE SEQUENCE</scope>
    <source>
        <strain evidence="1">HHB10654</strain>
    </source>
</reference>
<name>A0ACB8T7T4_9AGAM</name>
<dbReference type="Proteomes" id="UP000814140">
    <property type="component" value="Unassembled WGS sequence"/>
</dbReference>
<protein>
    <submittedName>
        <fullName evidence="1">Uncharacterized protein</fullName>
    </submittedName>
</protein>
<evidence type="ECO:0000313" key="1">
    <source>
        <dbReference type="EMBL" id="KAI0064196.1"/>
    </source>
</evidence>
<evidence type="ECO:0000313" key="2">
    <source>
        <dbReference type="Proteomes" id="UP000814140"/>
    </source>
</evidence>
<organism evidence="1 2">
    <name type="scientific">Artomyces pyxidatus</name>
    <dbReference type="NCBI Taxonomy" id="48021"/>
    <lineage>
        <taxon>Eukaryota</taxon>
        <taxon>Fungi</taxon>
        <taxon>Dikarya</taxon>
        <taxon>Basidiomycota</taxon>
        <taxon>Agaricomycotina</taxon>
        <taxon>Agaricomycetes</taxon>
        <taxon>Russulales</taxon>
        <taxon>Auriscalpiaceae</taxon>
        <taxon>Artomyces</taxon>
    </lineage>
</organism>
<proteinExistence type="predicted"/>